<evidence type="ECO:0000313" key="2">
    <source>
        <dbReference type="Proteomes" id="UP000002066"/>
    </source>
</evidence>
<accession>A0A8D3WS91</accession>
<protein>
    <recommendedName>
        <fullName evidence="3">ATP-grasp domain-containing protein</fullName>
    </recommendedName>
</protein>
<proteinExistence type="predicted"/>
<name>A0A8D3WS91_STRFA</name>
<evidence type="ECO:0000313" key="1">
    <source>
        <dbReference type="EMBL" id="ADW07581.1"/>
    </source>
</evidence>
<dbReference type="Gene3D" id="3.30.470.20">
    <property type="entry name" value="ATP-grasp fold, B domain"/>
    <property type="match status" value="1"/>
</dbReference>
<gene>
    <name evidence="1" type="ordered locus">Sfla_6201</name>
</gene>
<organism evidence="1 2">
    <name type="scientific">Streptomyces pratensis (strain ATCC 33331 / IAF-45CD)</name>
    <dbReference type="NCBI Taxonomy" id="591167"/>
    <lineage>
        <taxon>Bacteria</taxon>
        <taxon>Bacillati</taxon>
        <taxon>Actinomycetota</taxon>
        <taxon>Actinomycetes</taxon>
        <taxon>Kitasatosporales</taxon>
        <taxon>Streptomycetaceae</taxon>
        <taxon>Streptomyces</taxon>
    </lineage>
</organism>
<evidence type="ECO:0008006" key="3">
    <source>
        <dbReference type="Google" id="ProtNLM"/>
    </source>
</evidence>
<sequence length="340" mass="35219">MTASAGLGSSDPRPLLLVCPTPKLVAEAKEAGFPVVTIAETTGFTDDQLRDHLVETVRTHQVGMLIACGNASTLPAVLETAERLGVSPNPAASARLLADASQIRGLLTRSGPQWEALALPTGPGDTPPPYDIEYGVETLTVEGMHRVTGIVELRYTGKEATCAGSVPDPVTGDATAGTDLRGAPVHTFPAPLTRQEEAEIRALATGLLDLAGYEFGYAFTRVARTDEGPRVVESLPRQASWPASRLIELTTGLMAERELVRALSGIPLDAPVMVGCAAAVPSPGPSDAPDHGTALPEVREVRDGYALLTALTPAELAARRDAVLGCQASAGLLAAGDGPA</sequence>
<dbReference type="Proteomes" id="UP000002066">
    <property type="component" value="Chromosome"/>
</dbReference>
<dbReference type="OrthoDB" id="6964321at2"/>
<dbReference type="KEGG" id="sfa:Sfla_6201"/>
<dbReference type="AlphaFoldDB" id="A0A8D3WS91"/>
<dbReference type="EMBL" id="CP002475">
    <property type="protein sequence ID" value="ADW07581.1"/>
    <property type="molecule type" value="Genomic_DNA"/>
</dbReference>
<reference evidence="1 2" key="1">
    <citation type="submission" date="2011-01" db="EMBL/GenBank/DDBJ databases">
        <title>Complete sequence of chromosome of Streptomyces flavogriseus ATCC 33331.</title>
        <authorList>
            <consortium name="US DOE Joint Genome Institute"/>
            <person name="Lucas S."/>
            <person name="Copeland A."/>
            <person name="Lapidus A."/>
            <person name="Cheng J.-F."/>
            <person name="Goodwin L."/>
            <person name="Pitluck S."/>
            <person name="Davenport K."/>
            <person name="Detter J.C."/>
            <person name="Han C."/>
            <person name="Tapia R."/>
            <person name="Land M."/>
            <person name="Hauser L."/>
            <person name="Kyrpides N."/>
            <person name="Ivanova N."/>
            <person name="Ovchinnikova G."/>
            <person name="Pagani I."/>
            <person name="Brumm P."/>
            <person name="Mead D."/>
            <person name="Woyke T."/>
        </authorList>
    </citation>
    <scope>NUCLEOTIDE SEQUENCE [LARGE SCALE GENOMIC DNA]</scope>
    <source>
        <strain evidence="2">ATCC 33331 / IAF-45CD</strain>
    </source>
</reference>